<dbReference type="CDD" id="cd11304">
    <property type="entry name" value="Cadherin_repeat"/>
    <property type="match status" value="5"/>
</dbReference>
<dbReference type="PRINTS" id="PR00205">
    <property type="entry name" value="CADHERIN"/>
</dbReference>
<dbReference type="Gene3D" id="2.60.40.60">
    <property type="entry name" value="Cadherins"/>
    <property type="match status" value="5"/>
</dbReference>
<dbReference type="PROSITE" id="PS50268">
    <property type="entry name" value="CADHERIN_2"/>
    <property type="match status" value="5"/>
</dbReference>
<evidence type="ECO:0000256" key="6">
    <source>
        <dbReference type="ARBA" id="ARBA00023136"/>
    </source>
</evidence>
<organism evidence="10 11">
    <name type="scientific">Elysia marginata</name>
    <dbReference type="NCBI Taxonomy" id="1093978"/>
    <lineage>
        <taxon>Eukaryota</taxon>
        <taxon>Metazoa</taxon>
        <taxon>Spiralia</taxon>
        <taxon>Lophotrochozoa</taxon>
        <taxon>Mollusca</taxon>
        <taxon>Gastropoda</taxon>
        <taxon>Heterobranchia</taxon>
        <taxon>Euthyneura</taxon>
        <taxon>Panpulmonata</taxon>
        <taxon>Sacoglossa</taxon>
        <taxon>Placobranchoidea</taxon>
        <taxon>Plakobranchidae</taxon>
        <taxon>Elysia</taxon>
    </lineage>
</organism>
<dbReference type="Proteomes" id="UP000762676">
    <property type="component" value="Unassembled WGS sequence"/>
</dbReference>
<keyword evidence="3" id="KW-0677">Repeat</keyword>
<evidence type="ECO:0000256" key="2">
    <source>
        <dbReference type="ARBA" id="ARBA00022692"/>
    </source>
</evidence>
<keyword evidence="11" id="KW-1185">Reference proteome</keyword>
<evidence type="ECO:0000313" key="10">
    <source>
        <dbReference type="EMBL" id="GFR96080.1"/>
    </source>
</evidence>
<feature type="domain" description="Cadherin" evidence="9">
    <location>
        <begin position="356"/>
        <end position="435"/>
    </location>
</feature>
<dbReference type="GO" id="GO:0005886">
    <property type="term" value="C:plasma membrane"/>
    <property type="evidence" value="ECO:0007669"/>
    <property type="project" value="InterPro"/>
</dbReference>
<dbReference type="EMBL" id="BMAT01001959">
    <property type="protein sequence ID" value="GFR96080.1"/>
    <property type="molecule type" value="Genomic_DNA"/>
</dbReference>
<evidence type="ECO:0000256" key="1">
    <source>
        <dbReference type="ARBA" id="ARBA00004167"/>
    </source>
</evidence>
<sequence>MAVDPDGSDASFGDIQYSILSGDTSNHFAIDASTGQITVRKALDFETDSSYDLVIQAKERGGTNSASATQTINLNDVNDEWPACTSYSFTETVAEDEVADFVVRALGCSDDDAGTTLTYTIASGNTVLFKVEGGSLKLKDSLDFETDQTHDLTIQVSDGDASHNREIVGTVTVGGVDEGEPIYTQNVYDASVSESEATGHLVATVVANDPDSSASADGEVSYSFVATYSEFVLDEASGKITLAQQLDRETAVSHTLLVKAEDATGSNTATVSVTVLDANDNTPVFQLNPYSGSLNEGDSTGTLVATVSATDGDDTGNNYGVVTYTLNSGGAAGALTGTTVVVVTVNTVNEHDPIFSPITTNVNIAENDFSVGDVIATVTASDADTGSDGQFTFAFVSAQSKFSLSQRGVECDLRLEQALDFESGDTTFSVEIKATGILLGAITQRINKHNLCLCCIEKSELFFAGMASPAMFIQYTTQHKQPKYMMFHSCLNMM</sequence>
<evidence type="ECO:0000256" key="8">
    <source>
        <dbReference type="PROSITE-ProRule" id="PRU00043"/>
    </source>
</evidence>
<evidence type="ECO:0000256" key="3">
    <source>
        <dbReference type="ARBA" id="ARBA00022737"/>
    </source>
</evidence>
<keyword evidence="10" id="KW-0675">Receptor</keyword>
<feature type="domain" description="Cadherin" evidence="9">
    <location>
        <begin position="285"/>
        <end position="355"/>
    </location>
</feature>
<dbReference type="Pfam" id="PF00028">
    <property type="entry name" value="Cadherin"/>
    <property type="match status" value="3"/>
</dbReference>
<dbReference type="AlphaFoldDB" id="A0AAV4HHJ1"/>
<dbReference type="SUPFAM" id="SSF49313">
    <property type="entry name" value="Cadherin-like"/>
    <property type="match status" value="5"/>
</dbReference>
<evidence type="ECO:0000256" key="5">
    <source>
        <dbReference type="ARBA" id="ARBA00022989"/>
    </source>
</evidence>
<feature type="domain" description="Cadherin" evidence="9">
    <location>
        <begin position="184"/>
        <end position="285"/>
    </location>
</feature>
<keyword evidence="4 8" id="KW-0106">Calcium</keyword>
<dbReference type="PROSITE" id="PS00232">
    <property type="entry name" value="CADHERIN_1"/>
    <property type="match status" value="1"/>
</dbReference>
<accession>A0AAV4HHJ1</accession>
<dbReference type="InterPro" id="IPR015919">
    <property type="entry name" value="Cadherin-like_sf"/>
</dbReference>
<keyword evidence="6" id="KW-0472">Membrane</keyword>
<feature type="domain" description="Cadherin" evidence="9">
    <location>
        <begin position="85"/>
        <end position="183"/>
    </location>
</feature>
<protein>
    <submittedName>
        <fullName evidence="10">Cadherin EGF LAG seven-pass G-type receptor 2</fullName>
    </submittedName>
</protein>
<dbReference type="PANTHER" id="PTHR24028">
    <property type="entry name" value="CADHERIN-87A"/>
    <property type="match status" value="1"/>
</dbReference>
<dbReference type="InterPro" id="IPR050174">
    <property type="entry name" value="Protocadherin/Cadherin-CA"/>
</dbReference>
<feature type="domain" description="Cadherin" evidence="9">
    <location>
        <begin position="2"/>
        <end position="84"/>
    </location>
</feature>
<keyword evidence="5" id="KW-1133">Transmembrane helix</keyword>
<comment type="caution">
    <text evidence="10">The sequence shown here is derived from an EMBL/GenBank/DDBJ whole genome shotgun (WGS) entry which is preliminary data.</text>
</comment>
<evidence type="ECO:0000256" key="4">
    <source>
        <dbReference type="ARBA" id="ARBA00022837"/>
    </source>
</evidence>
<evidence type="ECO:0000313" key="11">
    <source>
        <dbReference type="Proteomes" id="UP000762676"/>
    </source>
</evidence>
<evidence type="ECO:0000259" key="9">
    <source>
        <dbReference type="PROSITE" id="PS50268"/>
    </source>
</evidence>
<dbReference type="InterPro" id="IPR020894">
    <property type="entry name" value="Cadherin_CS"/>
</dbReference>
<gene>
    <name evidence="10" type="ORF">ElyMa_000959300</name>
</gene>
<dbReference type="InterPro" id="IPR002126">
    <property type="entry name" value="Cadherin-like_dom"/>
</dbReference>
<dbReference type="GO" id="GO:0005509">
    <property type="term" value="F:calcium ion binding"/>
    <property type="evidence" value="ECO:0007669"/>
    <property type="project" value="UniProtKB-UniRule"/>
</dbReference>
<reference evidence="10 11" key="1">
    <citation type="journal article" date="2021" name="Elife">
        <title>Chloroplast acquisition without the gene transfer in kleptoplastic sea slugs, Plakobranchus ocellatus.</title>
        <authorList>
            <person name="Maeda T."/>
            <person name="Takahashi S."/>
            <person name="Yoshida T."/>
            <person name="Shimamura S."/>
            <person name="Takaki Y."/>
            <person name="Nagai Y."/>
            <person name="Toyoda A."/>
            <person name="Suzuki Y."/>
            <person name="Arimoto A."/>
            <person name="Ishii H."/>
            <person name="Satoh N."/>
            <person name="Nishiyama T."/>
            <person name="Hasebe M."/>
            <person name="Maruyama T."/>
            <person name="Minagawa J."/>
            <person name="Obokata J."/>
            <person name="Shigenobu S."/>
        </authorList>
    </citation>
    <scope>NUCLEOTIDE SEQUENCE [LARGE SCALE GENOMIC DNA]</scope>
</reference>
<dbReference type="FunFam" id="2.60.40.60:FF:000020">
    <property type="entry name" value="Dachsous cadherin-related 1b"/>
    <property type="match status" value="1"/>
</dbReference>
<dbReference type="GO" id="GO:0007156">
    <property type="term" value="P:homophilic cell adhesion via plasma membrane adhesion molecules"/>
    <property type="evidence" value="ECO:0007669"/>
    <property type="project" value="InterPro"/>
</dbReference>
<dbReference type="PANTHER" id="PTHR24028:SF328">
    <property type="entry name" value="CADHERIN-3"/>
    <property type="match status" value="1"/>
</dbReference>
<keyword evidence="7" id="KW-0325">Glycoprotein</keyword>
<dbReference type="SMART" id="SM00112">
    <property type="entry name" value="CA"/>
    <property type="match status" value="3"/>
</dbReference>
<proteinExistence type="predicted"/>
<evidence type="ECO:0000256" key="7">
    <source>
        <dbReference type="ARBA" id="ARBA00023180"/>
    </source>
</evidence>
<keyword evidence="2" id="KW-0812">Transmembrane</keyword>
<name>A0AAV4HHJ1_9GAST</name>
<comment type="subcellular location">
    <subcellularLocation>
        <location evidence="1">Membrane</location>
        <topology evidence="1">Single-pass membrane protein</topology>
    </subcellularLocation>
</comment>